<dbReference type="EMBL" id="JBHTLU010000031">
    <property type="protein sequence ID" value="MFD1222612.1"/>
    <property type="molecule type" value="Genomic_DNA"/>
</dbReference>
<sequence length="135" mass="14889">MNKFNTFEDAESLAGKGISAIMDGSLVSDEAKLFMSPEDTITNQARIRIYTEDGRGHSDHYVLECRSRAGTTGTYLLCILIGNGTSFMNYSADDMLSFRDECDANDIVFQRDQPVLCYSYRGIAVVGQETVAAAF</sequence>
<evidence type="ECO:0000313" key="1">
    <source>
        <dbReference type="EMBL" id="MFD1222612.1"/>
    </source>
</evidence>
<gene>
    <name evidence="1" type="ORF">ACFQ4B_21060</name>
</gene>
<organism evidence="1 2">
    <name type="scientific">Paenibacillus vulneris</name>
    <dbReference type="NCBI Taxonomy" id="1133364"/>
    <lineage>
        <taxon>Bacteria</taxon>
        <taxon>Bacillati</taxon>
        <taxon>Bacillota</taxon>
        <taxon>Bacilli</taxon>
        <taxon>Bacillales</taxon>
        <taxon>Paenibacillaceae</taxon>
        <taxon>Paenibacillus</taxon>
    </lineage>
</organism>
<reference evidence="2" key="1">
    <citation type="journal article" date="2019" name="Int. J. Syst. Evol. Microbiol.">
        <title>The Global Catalogue of Microorganisms (GCM) 10K type strain sequencing project: providing services to taxonomists for standard genome sequencing and annotation.</title>
        <authorList>
            <consortium name="The Broad Institute Genomics Platform"/>
            <consortium name="The Broad Institute Genome Sequencing Center for Infectious Disease"/>
            <person name="Wu L."/>
            <person name="Ma J."/>
        </authorList>
    </citation>
    <scope>NUCLEOTIDE SEQUENCE [LARGE SCALE GENOMIC DNA]</scope>
    <source>
        <strain evidence="2">CCUG 53270</strain>
    </source>
</reference>
<evidence type="ECO:0000313" key="2">
    <source>
        <dbReference type="Proteomes" id="UP001597180"/>
    </source>
</evidence>
<protein>
    <submittedName>
        <fullName evidence="1">Uncharacterized protein</fullName>
    </submittedName>
</protein>
<dbReference type="RefSeq" id="WP_345588286.1">
    <property type="nucleotide sequence ID" value="NZ_BAABJG010000015.1"/>
</dbReference>
<name>A0ABW3UNS4_9BACL</name>
<keyword evidence="2" id="KW-1185">Reference proteome</keyword>
<accession>A0ABW3UNS4</accession>
<dbReference type="Proteomes" id="UP001597180">
    <property type="component" value="Unassembled WGS sequence"/>
</dbReference>
<comment type="caution">
    <text evidence="1">The sequence shown here is derived from an EMBL/GenBank/DDBJ whole genome shotgun (WGS) entry which is preliminary data.</text>
</comment>
<proteinExistence type="predicted"/>